<dbReference type="GO" id="GO:0004553">
    <property type="term" value="F:hydrolase activity, hydrolyzing O-glycosyl compounds"/>
    <property type="evidence" value="ECO:0007669"/>
    <property type="project" value="InterPro"/>
</dbReference>
<reference evidence="3 4" key="1">
    <citation type="submission" date="2019-02" db="EMBL/GenBank/DDBJ databases">
        <title>Deep-cultivation of Planctomycetes and their phenomic and genomic characterization uncovers novel biology.</title>
        <authorList>
            <person name="Wiegand S."/>
            <person name="Jogler M."/>
            <person name="Boedeker C."/>
            <person name="Pinto D."/>
            <person name="Vollmers J."/>
            <person name="Rivas-Marin E."/>
            <person name="Kohn T."/>
            <person name="Peeters S.H."/>
            <person name="Heuer A."/>
            <person name="Rast P."/>
            <person name="Oberbeckmann S."/>
            <person name="Bunk B."/>
            <person name="Jeske O."/>
            <person name="Meyerdierks A."/>
            <person name="Storesund J.E."/>
            <person name="Kallscheuer N."/>
            <person name="Luecker S."/>
            <person name="Lage O.M."/>
            <person name="Pohl T."/>
            <person name="Merkel B.J."/>
            <person name="Hornburger P."/>
            <person name="Mueller R.-W."/>
            <person name="Bruemmer F."/>
            <person name="Labrenz M."/>
            <person name="Spormann A.M."/>
            <person name="Op Den Camp H."/>
            <person name="Overmann J."/>
            <person name="Amann R."/>
            <person name="Jetten M.S.M."/>
            <person name="Mascher T."/>
            <person name="Medema M.H."/>
            <person name="Devos D.P."/>
            <person name="Kaster A.-K."/>
            <person name="Ovreas L."/>
            <person name="Rohde M."/>
            <person name="Galperin M.Y."/>
            <person name="Jogler C."/>
        </authorList>
    </citation>
    <scope>NUCLEOTIDE SEQUENCE [LARGE SCALE GENOMIC DNA]</scope>
    <source>
        <strain evidence="3 4">Pla52n</strain>
    </source>
</reference>
<dbReference type="NCBIfam" id="NF012211">
    <property type="entry name" value="tand_rpt_95"/>
    <property type="match status" value="3"/>
</dbReference>
<feature type="region of interest" description="Disordered" evidence="1">
    <location>
        <begin position="2533"/>
        <end position="2559"/>
    </location>
</feature>
<dbReference type="GO" id="GO:0000272">
    <property type="term" value="P:polysaccharide catabolic process"/>
    <property type="evidence" value="ECO:0007669"/>
    <property type="project" value="InterPro"/>
</dbReference>
<dbReference type="InterPro" id="IPR012334">
    <property type="entry name" value="Pectin_lyas_fold"/>
</dbReference>
<dbReference type="Gene3D" id="2.60.40.3440">
    <property type="match status" value="3"/>
</dbReference>
<evidence type="ECO:0000313" key="3">
    <source>
        <dbReference type="EMBL" id="TWU06031.1"/>
    </source>
</evidence>
<proteinExistence type="predicted"/>
<dbReference type="OrthoDB" id="247526at2"/>
<dbReference type="Gene3D" id="2.60.40.2810">
    <property type="match status" value="1"/>
</dbReference>
<name>A0A5C6B3J4_9BACT</name>
<comment type="caution">
    <text evidence="3">The sequence shown here is derived from an EMBL/GenBank/DDBJ whole genome shotgun (WGS) entry which is preliminary data.</text>
</comment>
<keyword evidence="4" id="KW-1185">Reference proteome</keyword>
<dbReference type="Gene3D" id="2.160.20.10">
    <property type="entry name" value="Single-stranded right-handed beta-helix, Pectin lyase-like"/>
    <property type="match status" value="1"/>
</dbReference>
<dbReference type="InterPro" id="IPR006626">
    <property type="entry name" value="PbH1"/>
</dbReference>
<dbReference type="SMART" id="SM00710">
    <property type="entry name" value="PbH1"/>
    <property type="match status" value="11"/>
</dbReference>
<dbReference type="InterPro" id="IPR045474">
    <property type="entry name" value="GEVED"/>
</dbReference>
<sequence>MTVRRNLTRKSTRQSSRRSQHQTLERRELLAAELGILSDAPRLISVSANSGEVFDLEDNNVLSTPPTELKFRFGGSLIDGATLAGIEFRRPGDNGIFEDSDDPASDDIIVQPGFLGFEDNDGTNIIVARFAETLPDDQYVVRLAGYDDTNSQIVGLRNVDRDLFHPLNPADPMSPIQDVRFEVEVGPKVVSVVPQPIEVVNGNRVQRRDQVFVFFNDDPLSNPLAPPISTSNSNLPVVRPQYYKLIYTNDTVENTDDSVLTPINVEYDPVLNRARLTFPADLAELGPAAANNNSGTYRLRIGSGDVLPSPPQLRASGGGSGDTFAQALPLGVTFGSGTQSVVVTEGLIQSTDAVIPPWPGAYDATGLRNNIRDTEQNGLADTTVGINVFPYNFARIYGSDPQGNRLENAITEAQKQRVREVLDLYSERLGVEFIETQDKGLQIVTGDVRSIVISADTGAGADTPLSIYRVNERDQTQGVLVLDAGENFFDGYGLSPDSRPSYFVEAIRGIGDLLGIGDLFHLPAGVGAGGSSPDEANSVVYSDQFLPNLPVEPEFLSQSDITIGQGLHRPESNDVDFYSFTTTEAGVVSIETIAERLDGSSLLDTHLQLYRVIDAAADQYELIARNDDFYSEDSFIGLEITAGNYIVGVSASGNDNYNGLISKSGLGGVSEGRYELRMTFNAADGSTITDSNGTALDGDADGEAGGNFNFWFRVARDLSTAQVGQPKTIFVDKFGDDLNDGSLGAPKRTVQAALALAQSGDIVRLLPNAGSDGLLSTNADNIAYEIGIGGPSNGPLADGAEFEVPQGVAVMIDAGAILKLQKAKISVGSESVDEDRSLASLQVLGTPVIVNTNGSTGSGEVYFTSYQDQSIGFDTNPLSTVPGPGQWAGIEFRNDYDYAEGRPVWEREGIFLDFVSHANMQYGGGSIGVNEPVVTPLQMAESRPTLIYNTIRNSADAAISADPNSFRETNFHAPLFQRVSRFTSDYDRVGPEIAGNRLTGNSINGLFVRVVTPAGGQLEPMTVSGRFDDTDVVHVLSQVLVLQGQPGGAVLLEDRPDVLSVTTTPTSGGTLPAAQTFYYRVTYVTELGVETLASLPTSGGTTSAGGALRLNNLPTAPNEFAGRRIYRSTSPTGNYEFVTQLDRRTTSYLDDGTTRGGLLRAEQRPDVTAVSLTDGLGGVLASGQSYDYRMTFVGTAGGQSQASATTTTFIAPDSGAIQLDNLPVAPDGYTGRRLYRLVPSTGEYQFVVELDATTTSYLDDGRSEFSNDPILDNNGNNGALFMPRYDARLSIDPGLIIKMQSARIDATFGADLFAEGSDGNEIIFTSRRDDTYGAGGTFDTNNDNIRDNAAPGDWGGLIFGQDSSGSLDFTEVRFGGGSTAVNGAFNEFNAIEIIQADVRIANSTIRDNADGSGGPGIRGGHGFNEPAAIFVRGSQPIIVENTIEGNAGAAISINPDSFTPDAILDHGRSTGAISIVETDLDNQGPLISGNRLNRNTFNAISVRSEVLTTDSIWDDTDIVHYVAGDIASATHHYRGGLRLESAPDQSLVVKFGSGAELLGTGTPLDINDRIGGTVQVIGTPGNPVVLTSINDCTVGAGFTPEGRPMNDTLNSGACGVIDVVPTDVPYVDVVVVMDESISMGSIQQFSSQFILDLEAGLLAAGVGVGAAGGNQYGAVGFGSSSFTPADTLGRSIMVGGGLFGTAADYAAATSQFVTVGFQEDGYAGINFTLDNYNFRPDAAKFIILATDEPRSVVDANQTLGATIARLQSEGIFLQGILDVQVSNDAGTGGLAIDNDDVYLLNAPGFTVEPGGQVTGGRSVTDYLPLVQATGGVTGDLRQIGRSPQIADIFGDVLISSIVSQAGGGQQGGTGSPGDWEGIVLDTYINDRNVAYVLESEQANPAAGAANATARNSQVIGSLAEHEYAGDETQRLGFNVRGTLSSPQDQDVYSFTARGGTAIYIDIDETSVGLDTVVELVDVNDVVKARSDNSFYEATNPGLLVSTLPPGTVQPLYQLGLGNVESPNPLDAGMRVILDGSSVDENQYYIRVRTANGKSAGQYQLSVRLREADEVAGATVQLADIRFATNAITVNSAPLHSPLVGDANESLNFTTVIDATPNNPQSGDEFVQEAANNRLNWTPATADQLGNLMTTDRGSLVVTGNIGNINSIDADVRLEDVDVYQIDLFSQQIEPDVFDNERRFVTTTFDIDYADGLGRPNTSIAVYDSGGRLVLHSRDSNVADDNGRPLQGVDTANLTGGSAGALDAYIGPVEMPEGTYFVVVGNAATVPTDLGQFFNPNAANTNVRLMPINSVRRIIDDSLDDYTIGSLLPGQSVSLDDVLNYTAERPIIEPAFDSESIVPYTLDDMRLFVTLDTGISGNNNTTLTSFNPFTGTMERLIGQSTLPTNDVATRIDGKLYSFGLSPTNVAASNGNTGNLLNLSTATGIARNEGDDGVDFQSTNQNGNDMAADGNAQLLINGVAFPLADGVNVTQTQPLAATSQGFIIGTRDNNGRGFEIPDELTRNILYEFDTGNGQVTSRGSTNANAHRTFPGTVPYNTSDGPASVDREWGIVDTGFIFPTGGDGGDIQGIAYDPDNFGILFAATDQGGIHSFSFSDNIAAPPGPAFGYANVIPTTFHGVVPIDPEHALSSFSSVPQFSGLTFGPRTIEDGELRQTLFMTTSDGWLYAAEVDLNGKIQPANVFYGGRYAVELTFAGDTFGFNSLPATGLAFSPLEENPWHQTGDRFNDPGHGIQETFDRSREDLAIGGGSSLYFGFEINNTVTQNTLSRADDSPLSELAPGGSHGSVVSRPFNLDGYSAADKPTLYFSYFMEVEANDDYFPTGANARNQNDSFRVFGAGDDGEWILLGTNNDFRELAFPDEYDYFNETNVPVQELFDDSGNWRQARVDLSPLAGSERARIRFDFSTSGSMRSHFGSIDLVAVDGDEVVDHQQVVFDDEDNNQVVLENIVGQDLLFPAGIHLSNGDQFSVLTDDGVATLTFIDTPPPGPGFVQFSTSMTKAQVGAAVVAAMPQFAGAVNNGGGRVSFLAASDVAVSGTAPIGRSNPVLVQRLADNSGFVFGQSALGARQLSIPDGTSIQPGDQIRLRSQFGAGAIDETFTFVIVSTGAPGEIVFDASESADVIAERLVKLISPQVQAVNEGNGLITLLNSDVTITTIPAASQIGVNDPFAIDESRVRIVPADGDNLVNGETLTFKHRFGTTTVTFQDSPLPSVPGIVRFQGGDTVATIAQRLLSVLPLEVSAYDAGGNAISVAATVTSNVPGTELGVGPAPAKRITIPDGNLLFNTETLTISDDNGLVELEFIQSSIPGPPGTVNYLQSETADVIASRVASVLGPNYDLVVNGADILIYGAVGAEVSPFSNIATVSELAQEVIVPDPSLLIDGQTIDVVTGTGTTTITFVFAASAANPGEVFYTNTDTANDVAVRLAAELAAQDAVVDTVFGTGVRFLANSVVDNTASTASTLTNQSLLNNFILNLDIPDGNQLRNGSTIQLFGPTFETITFIRQGQTVTNSPTIPVFYNTTDTALDLIPQILTALSAQWDAYLDPLGHGIHILNPTAFAFLDATPPAILETGREVNESAIPLTLPSGNLISDGLDTLTITAKEDVTGAGATTFRFVTPATSTGLGNEIVYNASDTAAEVTLAVLSQLPQSYQAFLSGPNQLQLLNAQSLSVRANSLIVSYQATNAAEMPIIIDNSMSSREVAERLQIGLVEGFGRFQVSDIDLTESDVYKVYGGDRIRLYNATPRNQGPFGISGYDIASGAGLTTTPLPGDEFGENQPGFIGTSQIRQQGALNNEVQGVYIDDIIVGFAERGEMVINATTDQTSFIFNPETLPDTHPAAIQPERQNETLLGPYSLEIRTGDSYGVEQDYFPINLELGEQSALGRSFDTNDRLADGAVTLITPAGTDLLDGDTFVLSDGWRTKTFEFDSSLDGNHAPGNVPVVFNPASPDPALVARAVRDAINSSQAQNVLEITAATSDGFESAANTGNRVELFGSNIVINPSGGRFIKMDLVNAETSQGRETSRQIPIVFQDEEAVFAGIFADELSRSTPTGYFDGSVDTLVGIGKIGDYVNTGTGISNLQDGAVVLASDPSKDFDSVRIYLQAGQSVDIDVDTQGFSKAGEILDLPVITVFDAGDVLTEDLFGFTLDRARQSSLFEASRANGENEDGAFLQFMAPQDGYYDVVVSSASLFGNSFMEIPSFASAAFFDGTTFNLQAGPSQVTYEYTTNPALVTVNTVILLNAGDGPDEIAQATADAIAANQSDVLRPLVDGRFINLQDNGDLPFITFPGFFGFNNLGYRDIDFGEYALTVRPTAASGNVPARDVLMVDYQFGITDVNRVKDQGQLIISSNFIRNSANAGVLAVPGSRGDTLTNNTFVPSGAIFTPGSGDLSPDGLPRPGSARLLRNQNTQDLIPGVVISNNVVSGSGSVGIDFGGDVNVNGQIESPASFGRIVNNTVVNTGSGEGIRISGNSSPTVLNNIITGFQTGLSVAGNQVGEIVVGGNAYRRNNTDSTIGISPSSFIVPDTVLLFQNQALGVYIPAAGSDVIDSSFDSLDEREEYFDTVKEPAGIERSPIIAPEFDAYGQPRVDDPAVQTPGGVGDNVFIDRGAIDRADFAVPTAALTTPQDSIGFQIDGGDRDVDESFVRLIEGTVEFFEVQLYDPAGTGIDPLTVNTETVILTEDGIRLIPDQDYVFGYSGNSRTIRLTPLTGIWRPDAVYEITLNNDERIEITLPSGDQIADGNQVVITDDLGVQSVFEFDSGFSLVVPQTTKLKVTETSALFNDGDLLTITSPTGVVRNLEFDTNGSVTNGNIRVDLTSTGTIQGVRNAILAALASTDPGSASTVQAVLDLVPVAIGGDEIQLGTLAGHTVTTNAAAITFSGQAGGVVDGDGFTYTSGTESVTFELTTDLGVSDPSFLPITFTRADTPDQIAAAIAVAVGQQSLGLTEAQGVGGGRVVLGGLEVDTLIVNGSGLTLAGAPGVTPGAIPVEFLPSPQVSPAVIASALQTSIRQSGLTIAAFNPGGGTLLINNATLVQGDFSGLLTSIGDVVPAIADLAGNSVRQTRVTNETRFTIIMPEVVFDYGDAPPSYQTVLADNGARHTYSGTSTLRLGEHLDTENDGQPINQDDTPLSLSATVTGVVFDVRPVASNAISVTVLPAPPVGGETVQLTIGGTTKTFQLIQSTANPTSGNIPVTFTSGEPSSSIAKKLSDAIRANFDVVDEAVLQSFDATGTILTLTAVDDEDGVPVRVFNDGTNSYRVFVQPGTPEGQVITRSDVVGFLNPLDPAGTSIPIHVTGSGLLDIWVDFDQNGRFDEDEQVARNVPVVDGDRNVTVISDPTADPGDTWMRVRLSSSGNLLPGGVAVGGEVEDYLVSVIPLALPTPNPDVYTTREDTTLVVNSVSAQNDLLFNDANVNGQLLDTRFFVGQQPSNGTLIVTDEVEGYFTYIPNTDFYGVDTFTYRLSTQANSGSSAALATFATVTINVEPVNDAPGFVPGSLPRSFVGLERNVLQPDSLEIDPADLLVGSVGHANPAIPSAPWDESDQTPLLRVISVTAGGLTISKANEFDVATTANGVLSAEFAIDGTITKVIYTPNLDFNSDNPQNPDGSPLLDGFTYTIQDNGLLAPVGAGSPTVGTPLTAIGNAEIRVTPQNNPPTPVTEVLSIDDPAYTAFFAGQNLPVPTEDEQLLIPAAFLLQNDFAGSPLANDENTFVGNNDAPLRIVGATIDPSQGQIQLLPTGDLLLTPADDIYGTIEFSYTVEDTGVNEAVDGTRVVSPLTSTVTTTVILEPVNDAPVAYDRSLSVVEAVEPAGPAVLSFTAADLLQGRGINANSPIVVTSSQITVPDGATMIDGETIILTDSTGLRRVIEFNTSGMASIGTDLLVSYTLSDTADTIATQLENVLRADGAGGVANGNIVSLIGVTNITSSTFNSTISANSNLVSIPDGATLVSGETITFTDANNVNLVVEFNTTGVSRGGADVVIGYSVADSSQTIADQLRNALVAQGFGAVSQAGVGTRWDVRLGQLTVASINDGSSMIGVSGAQLTLPDGGNIINGETITLNNGFGGQVVVEFNTTGTPSAGSDLVVVYTQNDLAPQIASSMQALLRAQGYGLIAAGNAVTLTDVTAAVAAAPTTAVVTTPTTIVLPNGNEMVDGETVDLVTPAGTRVIEFNTSGVLSIGSDYVIPFTALDTADTLATLVQNALRVDGYAVAANGAVVTFSNPASIAVSELQAVAGDFDDDLPVPFNETEQSLRVVSFSTSEGTVDVALAGNGVHTLGTSIGGTLTLTFNNGLFVNGLYTPPQDYNEQLPFVANDLFTYTIADDGRTTQPVGGVVEDLADERSLIPATVTITVTATNDPPTFTSPTEIDVLEDSAGTTVPNIVSNALPGPATALDELASQTVTFSVVPVSVPTGLMSQDPVITAGLGLTVYPSADQVGTAVYILRATDDDPNNAGVTDALITINVRPVNDAPRFDPTVAGTSVQANPDAGYSVANVRDVNNNVIDASITYRLREDNTQPLGATAPYRIELSRDPNAVGFNPVGLLDVFTVGPANEADSTPGGMQSLELFAFPATTTLGGQLFSVFENGQLVALNYVPPLNYNSTIGGVDSFTYTVRDGSVAGETYSINAGALVPDRLTSDNTVFLDLTPVNDRPQFNLATNQLEVSEDGAEVSISNYAFNINPGPPATAFDEVDIVAGQTVRFSVTSLGFPISESSQYFTKFPTITPQGQLSYQPAPDVFGRFTFEVVLTDDGPGNATRGDLISSIPATITIDVRPVNDPPVVDPTADPLHFSLLEDGTFDILVNGDSVSPGLLDVFLPGPANESSNVDPGGNQSVSLTTPIPVATAAGGTLEAISDATGLTRLRYRPRPNYTGPDSFIYTVTDDGVTVGIGAGGIASNDPRIASNTVTFDVVAVNDSPQFSGASNVVSQEDAGVVTVSGWATNVQPGPTSALDEVGQNLSFEIVQVSSNPELFLTPPTAVINGTSATLTYQAAPNANGVAVLTVKLVDDGPTNLPQGDDNESELRTFTIRVNPVNDAPSFTPGSIVTIDEDSGPYADIWARNISPGPADESTQSVRFEVTTPVDAQPLFQTLPEISDTGVLRFIPAANANGTVDLQVVAIDSGGARTNGTVLRLVINAVNDIPRAVADPSPGASGFSTTEDSVLVIPSSALLANDIDPDLPPAGTDVLRVVMPAEGFSVSGARVTFDSVTGLITYDPTVSSTAQALSPSQILSDTFRYSVVDASGSASPEVSVTLNVTGVNDAPTVRGDNPTLSLSGPTVINVLDNDFDIDNAIDPSSIQISFQPAFGSLDISPQGVITFTPFQAFDEVDQFGYTVRDELGLVSQTAIVTIAANAAPISFDDRALVFIDEPTDIAVLVNDSDPDGALDPQGIQIISQPLHGQAIARGDGTIRYIPGTGFVGNDSFQYAVADLEGRLGNVATVDVQVVLSRLQNPDLIYDVNDDGNVTAIDALLIINRLAAASREAGQSVRSIPVEDTDFGPPYFDVNGNQFITSGDALAVIDELGRRRADNIEGELIVGAGLGTPLQKGSETSIETISSDVAVDLIEPAAAKLVEVSNPASSDADVIDLLAADQDETEERSERIEALDAAFMDLI</sequence>
<dbReference type="InterPro" id="IPR036465">
    <property type="entry name" value="vWFA_dom_sf"/>
</dbReference>
<dbReference type="InterPro" id="IPR002105">
    <property type="entry name" value="Dockerin_1_rpt"/>
</dbReference>
<dbReference type="Pfam" id="PF20009">
    <property type="entry name" value="GEVED"/>
    <property type="match status" value="1"/>
</dbReference>
<gene>
    <name evidence="3" type="ORF">Pla52n_17490</name>
</gene>
<feature type="compositionally biased region" description="Basic residues" evidence="1">
    <location>
        <begin position="1"/>
        <end position="20"/>
    </location>
</feature>
<dbReference type="Gene3D" id="2.60.120.380">
    <property type="match status" value="2"/>
</dbReference>
<organism evidence="3 4">
    <name type="scientific">Stieleria varia</name>
    <dbReference type="NCBI Taxonomy" id="2528005"/>
    <lineage>
        <taxon>Bacteria</taxon>
        <taxon>Pseudomonadati</taxon>
        <taxon>Planctomycetota</taxon>
        <taxon>Planctomycetia</taxon>
        <taxon>Pirellulales</taxon>
        <taxon>Pirellulaceae</taxon>
        <taxon>Stieleria</taxon>
    </lineage>
</organism>
<dbReference type="RefSeq" id="WP_146519180.1">
    <property type="nucleotide sequence ID" value="NZ_CP151726.1"/>
</dbReference>
<feature type="compositionally biased region" description="Polar residues" evidence="1">
    <location>
        <begin position="2533"/>
        <end position="2543"/>
    </location>
</feature>
<dbReference type="SUPFAM" id="SSF51126">
    <property type="entry name" value="Pectin lyase-like"/>
    <property type="match status" value="2"/>
</dbReference>
<dbReference type="SUPFAM" id="SSF53300">
    <property type="entry name" value="vWA-like"/>
    <property type="match status" value="1"/>
</dbReference>
<dbReference type="InterPro" id="IPR011050">
    <property type="entry name" value="Pectin_lyase_fold/virulence"/>
</dbReference>
<accession>A0A5C6B3J4</accession>
<dbReference type="EMBL" id="SJPN01000002">
    <property type="protein sequence ID" value="TWU06031.1"/>
    <property type="molecule type" value="Genomic_DNA"/>
</dbReference>
<dbReference type="Pfam" id="PF00404">
    <property type="entry name" value="Dockerin_1"/>
    <property type="match status" value="1"/>
</dbReference>
<evidence type="ECO:0000313" key="4">
    <source>
        <dbReference type="Proteomes" id="UP000320176"/>
    </source>
</evidence>
<feature type="domain" description="GEVED" evidence="2">
    <location>
        <begin position="5317"/>
        <end position="5388"/>
    </location>
</feature>
<dbReference type="Pfam" id="PF17963">
    <property type="entry name" value="Big_9"/>
    <property type="match status" value="3"/>
</dbReference>
<evidence type="ECO:0000256" key="1">
    <source>
        <dbReference type="SAM" id="MobiDB-lite"/>
    </source>
</evidence>
<feature type="region of interest" description="Disordered" evidence="1">
    <location>
        <begin position="1"/>
        <end position="24"/>
    </location>
</feature>
<dbReference type="Proteomes" id="UP000320176">
    <property type="component" value="Unassembled WGS sequence"/>
</dbReference>
<evidence type="ECO:0000259" key="2">
    <source>
        <dbReference type="Pfam" id="PF20009"/>
    </source>
</evidence>
<protein>
    <recommendedName>
        <fullName evidence="2">GEVED domain-containing protein</fullName>
    </recommendedName>
</protein>